<gene>
    <name evidence="1" type="ORF">GCM10011395_06140</name>
</gene>
<accession>A0ABQ1G860</accession>
<reference evidence="2" key="1">
    <citation type="journal article" date="2019" name="Int. J. Syst. Evol. Microbiol.">
        <title>The Global Catalogue of Microorganisms (GCM) 10K type strain sequencing project: providing services to taxonomists for standard genome sequencing and annotation.</title>
        <authorList>
            <consortium name="The Broad Institute Genomics Platform"/>
            <consortium name="The Broad Institute Genome Sequencing Center for Infectious Disease"/>
            <person name="Wu L."/>
            <person name="Ma J."/>
        </authorList>
    </citation>
    <scope>NUCLEOTIDE SEQUENCE [LARGE SCALE GENOMIC DNA]</scope>
    <source>
        <strain evidence="2">CGMCC 1.10106</strain>
    </source>
</reference>
<evidence type="ECO:0000313" key="2">
    <source>
        <dbReference type="Proteomes" id="UP000618591"/>
    </source>
</evidence>
<organism evidence="1 2">
    <name type="scientific">Sphingomonas psychrolutea</name>
    <dbReference type="NCBI Taxonomy" id="1259676"/>
    <lineage>
        <taxon>Bacteria</taxon>
        <taxon>Pseudomonadati</taxon>
        <taxon>Pseudomonadota</taxon>
        <taxon>Alphaproteobacteria</taxon>
        <taxon>Sphingomonadales</taxon>
        <taxon>Sphingomonadaceae</taxon>
        <taxon>Sphingomonas</taxon>
    </lineage>
</organism>
<protein>
    <submittedName>
        <fullName evidence="1">Uncharacterized protein</fullName>
    </submittedName>
</protein>
<comment type="caution">
    <text evidence="1">The sequence shown here is derived from an EMBL/GenBank/DDBJ whole genome shotgun (WGS) entry which is preliminary data.</text>
</comment>
<dbReference type="EMBL" id="BMDW01000003">
    <property type="protein sequence ID" value="GGA38624.1"/>
    <property type="molecule type" value="Genomic_DNA"/>
</dbReference>
<proteinExistence type="predicted"/>
<dbReference type="Proteomes" id="UP000618591">
    <property type="component" value="Unassembled WGS sequence"/>
</dbReference>
<name>A0ABQ1G860_9SPHN</name>
<evidence type="ECO:0000313" key="1">
    <source>
        <dbReference type="EMBL" id="GGA38624.1"/>
    </source>
</evidence>
<sequence>MRLQSLDAGEVTMWENGAAGDQRGGAVIGGLHRSCALTVPAVGGKVASAAAESPGRAISAERRGKY</sequence>
<keyword evidence="2" id="KW-1185">Reference proteome</keyword>